<dbReference type="InterPro" id="IPR057326">
    <property type="entry name" value="KR_dom"/>
</dbReference>
<protein>
    <submittedName>
        <fullName evidence="5">SDR family oxidoreductase</fullName>
    </submittedName>
</protein>
<organism evidence="5 6">
    <name type="scientific">Gordonia aquimaris</name>
    <dbReference type="NCBI Taxonomy" id="2984863"/>
    <lineage>
        <taxon>Bacteria</taxon>
        <taxon>Bacillati</taxon>
        <taxon>Actinomycetota</taxon>
        <taxon>Actinomycetes</taxon>
        <taxon>Mycobacteriales</taxon>
        <taxon>Gordoniaceae</taxon>
        <taxon>Gordonia</taxon>
    </lineage>
</organism>
<sequence>MDHRDTTALITGASGGIGAEFARTLAARGSHLILVARTEAKLAALADELAGRHGIRAEVIACDLSVPGAAHTLITEIDKRKLTVDMVINNAGFGTHGDLVDADPGRISGEVSLNVATLTDLTTVFFQRMAQRGAGTIVNVASTAGFQPIPHMAVYGATKAYVLSLSEALWWEGRQHGVKVLALCPGATDTEFFDVAGSDDAAVGARRSTRQVVDTALRALDAGKPSVVDGMQNRIMAVSNRFAPRRVVLAITERAVRPRRRA</sequence>
<name>A0A9X3D8W2_9ACTN</name>
<dbReference type="Gene3D" id="3.40.50.720">
    <property type="entry name" value="NAD(P)-binding Rossmann-like Domain"/>
    <property type="match status" value="1"/>
</dbReference>
<dbReference type="SMART" id="SM00822">
    <property type="entry name" value="PKS_KR"/>
    <property type="match status" value="1"/>
</dbReference>
<dbReference type="GO" id="GO:0016020">
    <property type="term" value="C:membrane"/>
    <property type="evidence" value="ECO:0007669"/>
    <property type="project" value="TreeGrafter"/>
</dbReference>
<evidence type="ECO:0000259" key="4">
    <source>
        <dbReference type="SMART" id="SM00822"/>
    </source>
</evidence>
<dbReference type="AlphaFoldDB" id="A0A9X3D8W2"/>
<keyword evidence="2" id="KW-0560">Oxidoreductase</keyword>
<evidence type="ECO:0000256" key="1">
    <source>
        <dbReference type="ARBA" id="ARBA00006484"/>
    </source>
</evidence>
<reference evidence="5" key="1">
    <citation type="submission" date="2022-10" db="EMBL/GenBank/DDBJ databases">
        <title>WGS of marine actinomycetes from Thailand.</title>
        <authorList>
            <person name="Thawai C."/>
        </authorList>
    </citation>
    <scope>NUCLEOTIDE SEQUENCE</scope>
    <source>
        <strain evidence="5">SW21</strain>
    </source>
</reference>
<dbReference type="PANTHER" id="PTHR44196:SF2">
    <property type="entry name" value="SHORT-CHAIN DEHYDROGENASE-RELATED"/>
    <property type="match status" value="1"/>
</dbReference>
<proteinExistence type="inferred from homology"/>
<comment type="caution">
    <text evidence="5">The sequence shown here is derived from an EMBL/GenBank/DDBJ whole genome shotgun (WGS) entry which is preliminary data.</text>
</comment>
<dbReference type="Proteomes" id="UP001143347">
    <property type="component" value="Unassembled WGS sequence"/>
</dbReference>
<evidence type="ECO:0000256" key="3">
    <source>
        <dbReference type="RuleBase" id="RU000363"/>
    </source>
</evidence>
<comment type="similarity">
    <text evidence="1 3">Belongs to the short-chain dehydrogenases/reductases (SDR) family.</text>
</comment>
<evidence type="ECO:0000256" key="2">
    <source>
        <dbReference type="ARBA" id="ARBA00023002"/>
    </source>
</evidence>
<dbReference type="CDD" id="cd05233">
    <property type="entry name" value="SDR_c"/>
    <property type="match status" value="1"/>
</dbReference>
<dbReference type="Pfam" id="PF00106">
    <property type="entry name" value="adh_short"/>
    <property type="match status" value="1"/>
</dbReference>
<dbReference type="InterPro" id="IPR036291">
    <property type="entry name" value="NAD(P)-bd_dom_sf"/>
</dbReference>
<evidence type="ECO:0000313" key="6">
    <source>
        <dbReference type="Proteomes" id="UP001143347"/>
    </source>
</evidence>
<evidence type="ECO:0000313" key="5">
    <source>
        <dbReference type="EMBL" id="MCX2965797.1"/>
    </source>
</evidence>
<dbReference type="EMBL" id="JAPKFM010000019">
    <property type="protein sequence ID" value="MCX2965797.1"/>
    <property type="molecule type" value="Genomic_DNA"/>
</dbReference>
<dbReference type="PRINTS" id="PR00080">
    <property type="entry name" value="SDRFAMILY"/>
</dbReference>
<dbReference type="PRINTS" id="PR00081">
    <property type="entry name" value="GDHRDH"/>
</dbReference>
<feature type="domain" description="Ketoreductase" evidence="4">
    <location>
        <begin position="6"/>
        <end position="190"/>
    </location>
</feature>
<dbReference type="PANTHER" id="PTHR44196">
    <property type="entry name" value="DEHYDROGENASE/REDUCTASE SDR FAMILY MEMBER 7B"/>
    <property type="match status" value="1"/>
</dbReference>
<dbReference type="SUPFAM" id="SSF51735">
    <property type="entry name" value="NAD(P)-binding Rossmann-fold domains"/>
    <property type="match status" value="1"/>
</dbReference>
<gene>
    <name evidence="5" type="ORF">OSB52_17045</name>
</gene>
<keyword evidence="6" id="KW-1185">Reference proteome</keyword>
<dbReference type="InterPro" id="IPR002347">
    <property type="entry name" value="SDR_fam"/>
</dbReference>
<dbReference type="GO" id="GO:0016491">
    <property type="term" value="F:oxidoreductase activity"/>
    <property type="evidence" value="ECO:0007669"/>
    <property type="project" value="UniProtKB-KW"/>
</dbReference>
<accession>A0A9X3D8W2</accession>
<dbReference type="PIRSF" id="PIRSF000126">
    <property type="entry name" value="11-beta-HSD1"/>
    <property type="match status" value="1"/>
</dbReference>
<dbReference type="RefSeq" id="WP_266062825.1">
    <property type="nucleotide sequence ID" value="NZ_JAPKFM010000019.1"/>
</dbReference>